<dbReference type="EMBL" id="CP013650">
    <property type="protein sequence ID" value="ALT00557.1"/>
    <property type="molecule type" value="Genomic_DNA"/>
</dbReference>
<dbReference type="InterPro" id="IPR002509">
    <property type="entry name" value="NODB_dom"/>
</dbReference>
<accession>A0A0U2ZQP4</accession>
<evidence type="ECO:0000256" key="1">
    <source>
        <dbReference type="ARBA" id="ARBA00004613"/>
    </source>
</evidence>
<dbReference type="Proteomes" id="UP000068447">
    <property type="component" value="Chromosome"/>
</dbReference>
<keyword evidence="5" id="KW-1185">Reference proteome</keyword>
<dbReference type="RefSeq" id="WP_062484405.1">
    <property type="nucleotide sequence ID" value="NZ_CP013650.1"/>
</dbReference>
<dbReference type="STRING" id="1526571.AT746_18615"/>
<keyword evidence="2" id="KW-0732">Signal</keyword>
<dbReference type="AlphaFoldDB" id="A0A0U2ZQP4"/>
<evidence type="ECO:0000259" key="3">
    <source>
        <dbReference type="PROSITE" id="PS51677"/>
    </source>
</evidence>
<dbReference type="GO" id="GO:0005576">
    <property type="term" value="C:extracellular region"/>
    <property type="evidence" value="ECO:0007669"/>
    <property type="project" value="UniProtKB-SubCell"/>
</dbReference>
<dbReference type="CDD" id="cd10973">
    <property type="entry name" value="CE4_DAC_u4_5s"/>
    <property type="match status" value="1"/>
</dbReference>
<proteinExistence type="predicted"/>
<dbReference type="Pfam" id="PF01522">
    <property type="entry name" value="Polysacc_deac_1"/>
    <property type="match status" value="1"/>
</dbReference>
<name>A0A0U2ZQP4_9ALTE</name>
<reference evidence="4 5" key="1">
    <citation type="submission" date="2015-12" db="EMBL/GenBank/DDBJ databases">
        <title>Complete genome of Lacimicrobium alkaliphilum KCTC 32984.</title>
        <authorList>
            <person name="Kim S.-G."/>
            <person name="Lee Y.-J."/>
        </authorList>
    </citation>
    <scope>NUCLEOTIDE SEQUENCE [LARGE SCALE GENOMIC DNA]</scope>
    <source>
        <strain evidence="4 5">YelD216</strain>
    </source>
</reference>
<dbReference type="Gene3D" id="3.20.20.370">
    <property type="entry name" value="Glycoside hydrolase/deacetylase"/>
    <property type="match status" value="1"/>
</dbReference>
<dbReference type="PROSITE" id="PS51677">
    <property type="entry name" value="NODB"/>
    <property type="match status" value="1"/>
</dbReference>
<dbReference type="PANTHER" id="PTHR34216:SF3">
    <property type="entry name" value="POLY-BETA-1,6-N-ACETYL-D-GLUCOSAMINE N-DEACETYLASE"/>
    <property type="match status" value="1"/>
</dbReference>
<organism evidence="4 5">
    <name type="scientific">Lacimicrobium alkaliphilum</name>
    <dbReference type="NCBI Taxonomy" id="1526571"/>
    <lineage>
        <taxon>Bacteria</taxon>
        <taxon>Pseudomonadati</taxon>
        <taxon>Pseudomonadota</taxon>
        <taxon>Gammaproteobacteria</taxon>
        <taxon>Alteromonadales</taxon>
        <taxon>Alteromonadaceae</taxon>
        <taxon>Lacimicrobium</taxon>
    </lineage>
</organism>
<dbReference type="PANTHER" id="PTHR34216">
    <property type="match status" value="1"/>
</dbReference>
<dbReference type="InterPro" id="IPR051398">
    <property type="entry name" value="Polysacch_Deacetylase"/>
</dbReference>
<comment type="subcellular location">
    <subcellularLocation>
        <location evidence="1">Secreted</location>
    </subcellularLocation>
</comment>
<protein>
    <recommendedName>
        <fullName evidence="3">NodB homology domain-containing protein</fullName>
    </recommendedName>
</protein>
<evidence type="ECO:0000313" key="5">
    <source>
        <dbReference type="Proteomes" id="UP000068447"/>
    </source>
</evidence>
<feature type="domain" description="NodB homology" evidence="3">
    <location>
        <begin position="64"/>
        <end position="289"/>
    </location>
</feature>
<dbReference type="GO" id="GO:0005975">
    <property type="term" value="P:carbohydrate metabolic process"/>
    <property type="evidence" value="ECO:0007669"/>
    <property type="project" value="InterPro"/>
</dbReference>
<dbReference type="KEGG" id="lal:AT746_18615"/>
<dbReference type="InterPro" id="IPR011330">
    <property type="entry name" value="Glyco_hydro/deAcase_b/a-brl"/>
</dbReference>
<gene>
    <name evidence="4" type="ORF">AT746_18615</name>
</gene>
<evidence type="ECO:0000313" key="4">
    <source>
        <dbReference type="EMBL" id="ALT00557.1"/>
    </source>
</evidence>
<dbReference type="GO" id="GO:0016810">
    <property type="term" value="F:hydrolase activity, acting on carbon-nitrogen (but not peptide) bonds"/>
    <property type="evidence" value="ECO:0007669"/>
    <property type="project" value="InterPro"/>
</dbReference>
<evidence type="ECO:0000256" key="2">
    <source>
        <dbReference type="ARBA" id="ARBA00022729"/>
    </source>
</evidence>
<dbReference type="SUPFAM" id="SSF88713">
    <property type="entry name" value="Glycoside hydrolase/deacetylase"/>
    <property type="match status" value="1"/>
</dbReference>
<sequence length="332" mass="37947">MATPHNKHASILQYHHVSDKTPAITSVTPEQFAGHMQYIAENHTVVPLPELVASLKENKTLPEKAVAITFDDGYRNILENAHPVLKRHGFNYTIFINPALIGKEAHQLTWTEVRQMQKDGVWFANHTDDHGHLLDRKGMDERQWLAALKEDIQQAEAKLEQELGYSLKYLAYPFGEYNSAIQALLEELGYLGFAQQSGAVAPYSDFTALPRYPSAGIYANLKTLKVKLNSLALPVLSKPIDPELEYDNRTPQWKTRIDLEDIRPSQLSCFFKGQPMKIDWVEQDSFRLEINEPLSPGRSRVNCTAPSKQNPKRYYWHSQPFFVATEEGKWLD</sequence>